<evidence type="ECO:0000313" key="1">
    <source>
        <dbReference type="EMBL" id="KAK7285382.1"/>
    </source>
</evidence>
<dbReference type="EMBL" id="JAYKXN010000005">
    <property type="protein sequence ID" value="KAK7285382.1"/>
    <property type="molecule type" value="Genomic_DNA"/>
</dbReference>
<evidence type="ECO:0000313" key="2">
    <source>
        <dbReference type="Proteomes" id="UP001359559"/>
    </source>
</evidence>
<dbReference type="Proteomes" id="UP001359559">
    <property type="component" value="Unassembled WGS sequence"/>
</dbReference>
<accession>A0AAN9ISE1</accession>
<proteinExistence type="predicted"/>
<sequence length="143" mass="16154">MIQPFHSRFQNLHCLVPQPILCFPHPIELLVDNVDAGKVVFAAKAQDLEVEPCGLGKIERQSEGCLRGQSRNLGEAASIFLDLQGWEKRVDQFKLGEWVMPASFKWIILLRAYIKSIRDLSLAVISLPEGNETYFDSMLVRGV</sequence>
<organism evidence="1 2">
    <name type="scientific">Clitoria ternatea</name>
    <name type="common">Butterfly pea</name>
    <dbReference type="NCBI Taxonomy" id="43366"/>
    <lineage>
        <taxon>Eukaryota</taxon>
        <taxon>Viridiplantae</taxon>
        <taxon>Streptophyta</taxon>
        <taxon>Embryophyta</taxon>
        <taxon>Tracheophyta</taxon>
        <taxon>Spermatophyta</taxon>
        <taxon>Magnoliopsida</taxon>
        <taxon>eudicotyledons</taxon>
        <taxon>Gunneridae</taxon>
        <taxon>Pentapetalae</taxon>
        <taxon>rosids</taxon>
        <taxon>fabids</taxon>
        <taxon>Fabales</taxon>
        <taxon>Fabaceae</taxon>
        <taxon>Papilionoideae</taxon>
        <taxon>50 kb inversion clade</taxon>
        <taxon>NPAAA clade</taxon>
        <taxon>indigoferoid/millettioid clade</taxon>
        <taxon>Phaseoleae</taxon>
        <taxon>Clitoria</taxon>
    </lineage>
</organism>
<gene>
    <name evidence="1" type="ORF">RJT34_20151</name>
</gene>
<keyword evidence="2" id="KW-1185">Reference proteome</keyword>
<name>A0AAN9ISE1_CLITE</name>
<reference evidence="1 2" key="1">
    <citation type="submission" date="2024-01" db="EMBL/GenBank/DDBJ databases">
        <title>The genomes of 5 underutilized Papilionoideae crops provide insights into root nodulation and disease resistance.</title>
        <authorList>
            <person name="Yuan L."/>
        </authorList>
    </citation>
    <scope>NUCLEOTIDE SEQUENCE [LARGE SCALE GENOMIC DNA]</scope>
    <source>
        <strain evidence="1">LY-2023</strain>
        <tissue evidence="1">Leaf</tissue>
    </source>
</reference>
<protein>
    <submittedName>
        <fullName evidence="1">Uncharacterized protein</fullName>
    </submittedName>
</protein>
<comment type="caution">
    <text evidence="1">The sequence shown here is derived from an EMBL/GenBank/DDBJ whole genome shotgun (WGS) entry which is preliminary data.</text>
</comment>
<dbReference type="AlphaFoldDB" id="A0AAN9ISE1"/>